<evidence type="ECO:0000313" key="1">
    <source>
        <dbReference type="EMBL" id="TGE26920.1"/>
    </source>
</evidence>
<dbReference type="AlphaFoldDB" id="A0A4Z0QA75"/>
<dbReference type="RefSeq" id="WP_135394849.1">
    <property type="nucleotide sequence ID" value="NZ_SRMB01000002.1"/>
</dbReference>
<evidence type="ECO:0000313" key="2">
    <source>
        <dbReference type="Proteomes" id="UP000298471"/>
    </source>
</evidence>
<proteinExistence type="predicted"/>
<dbReference type="Proteomes" id="UP000298471">
    <property type="component" value="Unassembled WGS sequence"/>
</dbReference>
<dbReference type="EMBL" id="SRMB01000002">
    <property type="protein sequence ID" value="TGE26920.1"/>
    <property type="molecule type" value="Genomic_DNA"/>
</dbReference>
<sequence length="111" mass="12817">MKEDVLIDLADYRTAGALVYTGRDRGEEVRKKSRVDELAESADHVIVRIPEDTFSINPSFLEEFFRNIVKKMGASAFWQKFSFDNKGEYQVKDNLQLAIERILRKSSALSR</sequence>
<accession>A0A4Z0QA75</accession>
<protein>
    <submittedName>
        <fullName evidence="1">DUF4325 domain-containing protein</fullName>
    </submittedName>
</protein>
<keyword evidence="2" id="KW-1185">Reference proteome</keyword>
<reference evidence="1 2" key="1">
    <citation type="submission" date="2019-04" db="EMBL/GenBank/DDBJ databases">
        <authorList>
            <person name="Feng G."/>
            <person name="Zhang J."/>
            <person name="Zhu H."/>
        </authorList>
    </citation>
    <scope>NUCLEOTIDE SEQUENCE [LARGE SCALE GENOMIC DNA]</scope>
    <source>
        <strain evidence="1 2">9PBR-1</strain>
    </source>
</reference>
<organism evidence="1 2">
    <name type="scientific">Hymenobacter metallicola</name>
    <dbReference type="NCBI Taxonomy" id="2563114"/>
    <lineage>
        <taxon>Bacteria</taxon>
        <taxon>Pseudomonadati</taxon>
        <taxon>Bacteroidota</taxon>
        <taxon>Cytophagia</taxon>
        <taxon>Cytophagales</taxon>
        <taxon>Hymenobacteraceae</taxon>
        <taxon>Hymenobacter</taxon>
    </lineage>
</organism>
<gene>
    <name evidence="1" type="ORF">E5K02_10965</name>
</gene>
<comment type="caution">
    <text evidence="1">The sequence shown here is derived from an EMBL/GenBank/DDBJ whole genome shotgun (WGS) entry which is preliminary data.</text>
</comment>
<name>A0A4Z0QA75_9BACT</name>
<dbReference type="OrthoDB" id="1447028at2"/>